<sequence length="112" mass="12405">MWQTGYSTVPSSSKSNYRCLQKFLNIGHLTVAPGLGKTLDCSIKQLLYVLVPAVSRGISIILAGHSVTERGFFRERFIPDFRHLLSTVHNAGETPHLELLLSDADHEPGFVV</sequence>
<evidence type="ECO:0000313" key="2">
    <source>
        <dbReference type="WBParaSite" id="SMTH1_48250.1"/>
    </source>
</evidence>
<reference evidence="2" key="1">
    <citation type="submission" date="2023-11" db="UniProtKB">
        <authorList>
            <consortium name="WormBaseParasite"/>
        </authorList>
    </citation>
    <scope>IDENTIFICATION</scope>
</reference>
<evidence type="ECO:0000313" key="1">
    <source>
        <dbReference type="Proteomes" id="UP000050791"/>
    </source>
</evidence>
<dbReference type="AlphaFoldDB" id="A0AA85BEB8"/>
<protein>
    <submittedName>
        <fullName evidence="2">Uncharacterized protein</fullName>
    </submittedName>
</protein>
<accession>A0AA85BEB8</accession>
<proteinExistence type="predicted"/>
<organism evidence="1 2">
    <name type="scientific">Schistosoma mattheei</name>
    <dbReference type="NCBI Taxonomy" id="31246"/>
    <lineage>
        <taxon>Eukaryota</taxon>
        <taxon>Metazoa</taxon>
        <taxon>Spiralia</taxon>
        <taxon>Lophotrochozoa</taxon>
        <taxon>Platyhelminthes</taxon>
        <taxon>Trematoda</taxon>
        <taxon>Digenea</taxon>
        <taxon>Strigeidida</taxon>
        <taxon>Schistosomatoidea</taxon>
        <taxon>Schistosomatidae</taxon>
        <taxon>Schistosoma</taxon>
    </lineage>
</organism>
<dbReference type="Proteomes" id="UP000050791">
    <property type="component" value="Unassembled WGS sequence"/>
</dbReference>
<dbReference type="WBParaSite" id="SMTH1_48250.1">
    <property type="protein sequence ID" value="SMTH1_48250.1"/>
    <property type="gene ID" value="SMTH1_48250"/>
</dbReference>
<name>A0AA85BEB8_9TREM</name>